<accession>A0ABY6AIH9</accession>
<evidence type="ECO:0000256" key="2">
    <source>
        <dbReference type="ARBA" id="ARBA00015075"/>
    </source>
</evidence>
<protein>
    <recommendedName>
        <fullName evidence="2">Toxin CcdB</fullName>
    </recommendedName>
    <alternativeName>
        <fullName evidence="7">Cytotoxic protein CcdB</fullName>
    </alternativeName>
    <alternativeName>
        <fullName evidence="6">Protein LetD</fullName>
    </alternativeName>
</protein>
<keyword evidence="5" id="KW-0804">Transcription</keyword>
<sequence length="105" mass="11419">MMQFYVYSNTNPASKSQYPYLLDVQNSLLADLKTRLVIPLTAEANCRSGVISKLCPVFNIDGEAFVALTQQMAGIESRLLGAEVADLSAYRTEIIAAIDFAVVGI</sequence>
<name>A0ABY6AIH9_9GAMM</name>
<dbReference type="EMBL" id="CP054475">
    <property type="protein sequence ID" value="UXD89260.1"/>
    <property type="molecule type" value="Genomic_DNA"/>
</dbReference>
<dbReference type="Gene3D" id="2.30.30.110">
    <property type="match status" value="1"/>
</dbReference>
<dbReference type="Proteomes" id="UP001065322">
    <property type="component" value="Chromosome"/>
</dbReference>
<proteinExistence type="inferred from homology"/>
<evidence type="ECO:0000256" key="4">
    <source>
        <dbReference type="ARBA" id="ARBA00023015"/>
    </source>
</evidence>
<keyword evidence="9" id="KW-1185">Reference proteome</keyword>
<dbReference type="SUPFAM" id="SSF50118">
    <property type="entry name" value="Cell growth inhibitor/plasmid maintenance toxic component"/>
    <property type="match status" value="1"/>
</dbReference>
<dbReference type="Pfam" id="PF01845">
    <property type="entry name" value="CcdB"/>
    <property type="match status" value="1"/>
</dbReference>
<evidence type="ECO:0000256" key="3">
    <source>
        <dbReference type="ARBA" id="ARBA00022491"/>
    </source>
</evidence>
<gene>
    <name evidence="8" type="ORF">HUF19_00220</name>
</gene>
<organism evidence="8 9">
    <name type="scientific">Thalassolituus hydrocarboniclasticus</name>
    <dbReference type="NCBI Taxonomy" id="2742796"/>
    <lineage>
        <taxon>Bacteria</taxon>
        <taxon>Pseudomonadati</taxon>
        <taxon>Pseudomonadota</taxon>
        <taxon>Gammaproteobacteria</taxon>
        <taxon>Oceanospirillales</taxon>
        <taxon>Oceanospirillaceae</taxon>
        <taxon>Thalassolituus</taxon>
    </lineage>
</organism>
<keyword evidence="4" id="KW-0805">Transcription regulation</keyword>
<evidence type="ECO:0000256" key="1">
    <source>
        <dbReference type="ARBA" id="ARBA00005230"/>
    </source>
</evidence>
<comment type="similarity">
    <text evidence="1">Belongs to the CcdB toxin family.</text>
</comment>
<reference evidence="9" key="1">
    <citation type="submission" date="2020-06" db="EMBL/GenBank/DDBJ databases">
        <title>Thalassolituus marinus alknpb1M-1, a hydrocarbon-degrading bacterium isolated from the deep-sea overlying water using an in-situ strategy from the South China Sea basin.</title>
        <authorList>
            <person name="Dong C."/>
            <person name="Chen Y."/>
            <person name="Shao Z."/>
        </authorList>
    </citation>
    <scope>NUCLEOTIDE SEQUENCE [LARGE SCALE GENOMIC DNA]</scope>
    <source>
        <strain evidence="9">alknpb1M-1</strain>
    </source>
</reference>
<evidence type="ECO:0000256" key="6">
    <source>
        <dbReference type="ARBA" id="ARBA00029628"/>
    </source>
</evidence>
<dbReference type="InterPro" id="IPR002712">
    <property type="entry name" value="CcdB"/>
</dbReference>
<evidence type="ECO:0000256" key="7">
    <source>
        <dbReference type="ARBA" id="ARBA00033135"/>
    </source>
</evidence>
<evidence type="ECO:0000313" key="8">
    <source>
        <dbReference type="EMBL" id="UXD89260.1"/>
    </source>
</evidence>
<keyword evidence="3" id="KW-0678">Repressor</keyword>
<evidence type="ECO:0000313" key="9">
    <source>
        <dbReference type="Proteomes" id="UP001065322"/>
    </source>
</evidence>
<evidence type="ECO:0000256" key="5">
    <source>
        <dbReference type="ARBA" id="ARBA00023163"/>
    </source>
</evidence>
<dbReference type="InterPro" id="IPR011067">
    <property type="entry name" value="Plasmid_toxin/cell-grow_inhib"/>
</dbReference>